<name>A0ABD4T1D9_9CYAN</name>
<dbReference type="AlphaFoldDB" id="A0ABD4T1D9"/>
<dbReference type="Proteomes" id="UP000031561">
    <property type="component" value="Unassembled WGS sequence"/>
</dbReference>
<dbReference type="Pfam" id="PF16166">
    <property type="entry name" value="TIC20"/>
    <property type="match status" value="1"/>
</dbReference>
<sequence>MTWRGTTTPSDRIFASLPYLLVLFHALPFRASVLTVFPALSVVLEPLLLPLLLIYTIPFAGLVIFLGLFLLVVRNERISHFVRFNTMQALLLTIVLFLAQLILGLLPNVEVFGLMVRVFNSTIFLGVLGIFVYAVVQSMRGLYTELPTISEAVYSQVR</sequence>
<comment type="caution">
    <text evidence="7">The sequence shown here is derived from an EMBL/GenBank/DDBJ whole genome shotgun (WGS) entry which is preliminary data.</text>
</comment>
<feature type="transmembrane region" description="Helical" evidence="6">
    <location>
        <begin position="118"/>
        <end position="136"/>
    </location>
</feature>
<reference evidence="7 8" key="1">
    <citation type="journal article" date="2015" name="Genome Announc.">
        <title>Draft Genome Sequence of Filamentous Marine Cyanobacterium Lyngbya confervoides Strain BDU141951.</title>
        <authorList>
            <person name="Chandrababunaidu M.M."/>
            <person name="Sen D."/>
            <person name="Tripathy S."/>
        </authorList>
    </citation>
    <scope>NUCLEOTIDE SEQUENCE [LARGE SCALE GENOMIC DNA]</scope>
    <source>
        <strain evidence="7 8">BDU141951</strain>
    </source>
</reference>
<evidence type="ECO:0000313" key="8">
    <source>
        <dbReference type="Proteomes" id="UP000031561"/>
    </source>
</evidence>
<keyword evidence="8" id="KW-1185">Reference proteome</keyword>
<keyword evidence="5 6" id="KW-0472">Membrane</keyword>
<evidence type="ECO:0000256" key="6">
    <source>
        <dbReference type="SAM" id="Phobius"/>
    </source>
</evidence>
<feature type="transmembrane region" description="Helical" evidence="6">
    <location>
        <begin position="84"/>
        <end position="106"/>
    </location>
</feature>
<evidence type="ECO:0000256" key="5">
    <source>
        <dbReference type="ARBA" id="ARBA00023136"/>
    </source>
</evidence>
<evidence type="ECO:0000256" key="2">
    <source>
        <dbReference type="ARBA" id="ARBA00009596"/>
    </source>
</evidence>
<dbReference type="InterPro" id="IPR005691">
    <property type="entry name" value="Tic20"/>
</dbReference>
<evidence type="ECO:0000256" key="4">
    <source>
        <dbReference type="ARBA" id="ARBA00022989"/>
    </source>
</evidence>
<dbReference type="PANTHER" id="PTHR33510">
    <property type="entry name" value="PROTEIN TIC 20-II, CHLOROPLASTIC"/>
    <property type="match status" value="1"/>
</dbReference>
<accession>A0ABD4T1D9</accession>
<dbReference type="EMBL" id="JTHE03000037">
    <property type="protein sequence ID" value="MCM1982298.1"/>
    <property type="molecule type" value="Genomic_DNA"/>
</dbReference>
<evidence type="ECO:0000256" key="1">
    <source>
        <dbReference type="ARBA" id="ARBA00004141"/>
    </source>
</evidence>
<feature type="transmembrane region" description="Helical" evidence="6">
    <location>
        <begin position="47"/>
        <end position="72"/>
    </location>
</feature>
<protein>
    <recommendedName>
        <fullName evidence="9">Tic20 family protein</fullName>
    </recommendedName>
</protein>
<keyword evidence="4 6" id="KW-1133">Transmembrane helix</keyword>
<dbReference type="PANTHER" id="PTHR33510:SF5">
    <property type="entry name" value="PROTEIN TIC 20-II, CHLOROPLASTIC"/>
    <property type="match status" value="1"/>
</dbReference>
<evidence type="ECO:0000256" key="3">
    <source>
        <dbReference type="ARBA" id="ARBA00022692"/>
    </source>
</evidence>
<comment type="subcellular location">
    <subcellularLocation>
        <location evidence="1">Membrane</location>
        <topology evidence="1">Multi-pass membrane protein</topology>
    </subcellularLocation>
</comment>
<evidence type="ECO:0000313" key="7">
    <source>
        <dbReference type="EMBL" id="MCM1982298.1"/>
    </source>
</evidence>
<comment type="similarity">
    <text evidence="2">Belongs to the Tic20 family.</text>
</comment>
<keyword evidence="3 6" id="KW-0812">Transmembrane</keyword>
<evidence type="ECO:0008006" key="9">
    <source>
        <dbReference type="Google" id="ProtNLM"/>
    </source>
</evidence>
<organism evidence="7 8">
    <name type="scientific">Lyngbya confervoides BDU141951</name>
    <dbReference type="NCBI Taxonomy" id="1574623"/>
    <lineage>
        <taxon>Bacteria</taxon>
        <taxon>Bacillati</taxon>
        <taxon>Cyanobacteriota</taxon>
        <taxon>Cyanophyceae</taxon>
        <taxon>Oscillatoriophycideae</taxon>
        <taxon>Oscillatoriales</taxon>
        <taxon>Microcoleaceae</taxon>
        <taxon>Lyngbya</taxon>
    </lineage>
</organism>
<proteinExistence type="inferred from homology"/>
<gene>
    <name evidence="7" type="ORF">QQ91_0005580</name>
</gene>
<dbReference type="GO" id="GO:0016020">
    <property type="term" value="C:membrane"/>
    <property type="evidence" value="ECO:0007669"/>
    <property type="project" value="UniProtKB-SubCell"/>
</dbReference>
<dbReference type="RefSeq" id="WP_166280910.1">
    <property type="nucleotide sequence ID" value="NZ_JTHE03000037.1"/>
</dbReference>